<accession>A0A915HGY6</accession>
<dbReference type="GO" id="GO:0030041">
    <property type="term" value="P:actin filament polymerization"/>
    <property type="evidence" value="ECO:0007669"/>
    <property type="project" value="TreeGrafter"/>
</dbReference>
<dbReference type="Pfam" id="PF10266">
    <property type="entry name" value="Strumpellin"/>
    <property type="match status" value="2"/>
</dbReference>
<organism evidence="3 4">
    <name type="scientific">Romanomermis culicivorax</name>
    <name type="common">Nematode worm</name>
    <dbReference type="NCBI Taxonomy" id="13658"/>
    <lineage>
        <taxon>Eukaryota</taxon>
        <taxon>Metazoa</taxon>
        <taxon>Ecdysozoa</taxon>
        <taxon>Nematoda</taxon>
        <taxon>Enoplea</taxon>
        <taxon>Dorylaimia</taxon>
        <taxon>Mermithida</taxon>
        <taxon>Mermithoidea</taxon>
        <taxon>Mermithidae</taxon>
        <taxon>Romanomermis</taxon>
    </lineage>
</organism>
<keyword evidence="2" id="KW-0472">Membrane</keyword>
<protein>
    <submittedName>
        <fullName evidence="4">WASH complex subunit strumpellin</fullName>
    </submittedName>
</protein>
<sequence length="930" mass="106895">TLLDLDDELRENYLEIVTRFYSLFESIYRYAGDLNRYVDDLEEGIYIQQSLETVLSNADGKQLLFSFIHNKGYISLQAEALYLYGVMLLLLDSKIDGVVRERMIVTFYRFSGKRSASESNIDDVCRLLRTTGDSKNKRPANYPENFFKFPYSLWLFDEFRRVGLNPLYVNLLIGRLRSDDIYNQIIAFPLPDHRSVAFSQQAAMLYIALFFAPDILTNQFPVMREIVDKYFSDNWVINIYMGVTANLIDAWESYKAAKSALFNVHTPQSIKLLADRHASELIDLNKGLSKYITEGVITKEFVLDNTNKLINSIRRCNVALRWLMLHSAPLRQDKLKTIFGNLRDQFEMLTFEDEAGAGRKVVQLMSTIEEVQEVYGLDNNSQVKQFISDIRQLLHHLLKVLNLKETTLIQMQLICDFSYAWEITDNFTDLMQKAIRQNPAMPIKLRATFVKLSSAMDLPLLRIQQSNSPDLLSVSQFYSRNLVLYFRRVLQIIPQTVFSLLAKIVEIRTNFVKDLPTRMEKDKMKDYAKLDDRYEIARLTHSISVITEGVLTMKATLVGIIKVDPKKLLEDGIRKELVKNVATAMHNTLTFNTKLKQSELVAKLKSLANQVDAYRLSFEYISDYIGLNGLKIWLEEFGRLAGFKSNLVQDHDSLYQSRLIPIPVFPKLDQNFGFIGRLGYEILKETDVRTTVYVDRCDAWYDSKTHKECVNAQLFKVLAVKFVINHRIGVRNVGISALDRLYSFMITDLLQKLIQRFKKQVLSCQENVNLLTNAEKTMESSSPYISQPTRFYSNLSSKFAKIFVSLSPVLSKIGQMQILRSHLIYLMPHSSSSPFCLFIFLLVFNQISKFTVVKSVGLISKKPLDGQDGTPFVIGVATLLRQIGGNSHEIFLKYIGRMLTSFSESCVSKRAMKQKKIEPATEGQTIENKV</sequence>
<comment type="similarity">
    <text evidence="1">Belongs to the strumpellin family.</text>
</comment>
<keyword evidence="2" id="KW-1133">Transmembrane helix</keyword>
<dbReference type="InterPro" id="IPR019393">
    <property type="entry name" value="WASH_strumpellin"/>
</dbReference>
<name>A0A915HGY6_ROMCU</name>
<dbReference type="WBParaSite" id="nRc.2.0.1.t00689-RA">
    <property type="protein sequence ID" value="nRc.2.0.1.t00689-RA"/>
    <property type="gene ID" value="nRc.2.0.1.g00689"/>
</dbReference>
<dbReference type="GO" id="GO:0051125">
    <property type="term" value="P:regulation of actin nucleation"/>
    <property type="evidence" value="ECO:0007669"/>
    <property type="project" value="TreeGrafter"/>
</dbReference>
<keyword evidence="3" id="KW-1185">Reference proteome</keyword>
<evidence type="ECO:0000313" key="4">
    <source>
        <dbReference type="WBParaSite" id="nRc.2.0.1.t00689-RA"/>
    </source>
</evidence>
<evidence type="ECO:0000256" key="2">
    <source>
        <dbReference type="SAM" id="Phobius"/>
    </source>
</evidence>
<dbReference type="GO" id="GO:0007032">
    <property type="term" value="P:endosome organization"/>
    <property type="evidence" value="ECO:0007669"/>
    <property type="project" value="TreeGrafter"/>
</dbReference>
<dbReference type="GO" id="GO:0071203">
    <property type="term" value="C:WASH complex"/>
    <property type="evidence" value="ECO:0007669"/>
    <property type="project" value="InterPro"/>
</dbReference>
<dbReference type="OMA" id="LQFEPNC"/>
<dbReference type="GO" id="GO:0140285">
    <property type="term" value="P:endosome fission"/>
    <property type="evidence" value="ECO:0007669"/>
    <property type="project" value="TreeGrafter"/>
</dbReference>
<dbReference type="PANTHER" id="PTHR15691">
    <property type="entry name" value="WASH COMPLEX SUBUNIT 5"/>
    <property type="match status" value="1"/>
</dbReference>
<dbReference type="PANTHER" id="PTHR15691:SF6">
    <property type="entry name" value="WASH COMPLEX SUBUNIT 5"/>
    <property type="match status" value="1"/>
</dbReference>
<evidence type="ECO:0000313" key="3">
    <source>
        <dbReference type="Proteomes" id="UP000887565"/>
    </source>
</evidence>
<reference evidence="4" key="1">
    <citation type="submission" date="2022-11" db="UniProtKB">
        <authorList>
            <consortium name="WormBaseParasite"/>
        </authorList>
    </citation>
    <scope>IDENTIFICATION</scope>
</reference>
<evidence type="ECO:0000256" key="1">
    <source>
        <dbReference type="ARBA" id="ARBA00006224"/>
    </source>
</evidence>
<dbReference type="GO" id="GO:0005768">
    <property type="term" value="C:endosome"/>
    <property type="evidence" value="ECO:0007669"/>
    <property type="project" value="TreeGrafter"/>
</dbReference>
<keyword evidence="2" id="KW-0812">Transmembrane</keyword>
<feature type="transmembrane region" description="Helical" evidence="2">
    <location>
        <begin position="823"/>
        <end position="844"/>
    </location>
</feature>
<dbReference type="AlphaFoldDB" id="A0A915HGY6"/>
<proteinExistence type="inferred from homology"/>
<dbReference type="Proteomes" id="UP000887565">
    <property type="component" value="Unplaced"/>
</dbReference>